<dbReference type="Proteomes" id="UP000442694">
    <property type="component" value="Unassembled WGS sequence"/>
</dbReference>
<dbReference type="PANTHER" id="PTHR43861:SF6">
    <property type="entry name" value="METHYLTRANSFERASE TYPE 11"/>
    <property type="match status" value="1"/>
</dbReference>
<accession>A0A833N2B5</accession>
<dbReference type="GO" id="GO:0032259">
    <property type="term" value="P:methylation"/>
    <property type="evidence" value="ECO:0007669"/>
    <property type="project" value="UniProtKB-KW"/>
</dbReference>
<keyword evidence="1" id="KW-0489">Methyltransferase</keyword>
<organism evidence="1 2">
    <name type="scientific">Fluviispira multicolorata</name>
    <dbReference type="NCBI Taxonomy" id="2654512"/>
    <lineage>
        <taxon>Bacteria</taxon>
        <taxon>Pseudomonadati</taxon>
        <taxon>Bdellovibrionota</taxon>
        <taxon>Oligoflexia</taxon>
        <taxon>Silvanigrellales</taxon>
        <taxon>Silvanigrellaceae</taxon>
        <taxon>Fluviispira</taxon>
    </lineage>
</organism>
<reference evidence="1 2" key="1">
    <citation type="submission" date="2019-10" db="EMBL/GenBank/DDBJ databases">
        <title>New genus of Silvanigrellaceae.</title>
        <authorList>
            <person name="Pitt A."/>
            <person name="Hahn M.W."/>
        </authorList>
    </citation>
    <scope>NUCLEOTIDE SEQUENCE [LARGE SCALE GENOMIC DNA]</scope>
    <source>
        <strain evidence="1 2">33A1-SZDP</strain>
    </source>
</reference>
<evidence type="ECO:0000313" key="2">
    <source>
        <dbReference type="Proteomes" id="UP000442694"/>
    </source>
</evidence>
<dbReference type="EMBL" id="WFLN01000010">
    <property type="protein sequence ID" value="KAB8027997.1"/>
    <property type="molecule type" value="Genomic_DNA"/>
</dbReference>
<keyword evidence="1" id="KW-0808">Transferase</keyword>
<proteinExistence type="predicted"/>
<gene>
    <name evidence="1" type="ORF">GCL57_13155</name>
</gene>
<comment type="caution">
    <text evidence="1">The sequence shown here is derived from an EMBL/GenBank/DDBJ whole genome shotgun (WGS) entry which is preliminary data.</text>
</comment>
<evidence type="ECO:0000313" key="1">
    <source>
        <dbReference type="EMBL" id="KAB8027997.1"/>
    </source>
</evidence>
<dbReference type="InterPro" id="IPR029063">
    <property type="entry name" value="SAM-dependent_MTases_sf"/>
</dbReference>
<dbReference type="SUPFAM" id="SSF53335">
    <property type="entry name" value="S-adenosyl-L-methionine-dependent methyltransferases"/>
    <property type="match status" value="1"/>
</dbReference>
<dbReference type="RefSeq" id="WP_152213819.1">
    <property type="nucleotide sequence ID" value="NZ_WFLN01000010.1"/>
</dbReference>
<dbReference type="GO" id="GO:0008168">
    <property type="term" value="F:methyltransferase activity"/>
    <property type="evidence" value="ECO:0007669"/>
    <property type="project" value="UniProtKB-KW"/>
</dbReference>
<dbReference type="Pfam" id="PF13489">
    <property type="entry name" value="Methyltransf_23"/>
    <property type="match status" value="1"/>
</dbReference>
<keyword evidence="2" id="KW-1185">Reference proteome</keyword>
<dbReference type="CDD" id="cd02440">
    <property type="entry name" value="AdoMet_MTases"/>
    <property type="match status" value="1"/>
</dbReference>
<dbReference type="PANTHER" id="PTHR43861">
    <property type="entry name" value="TRANS-ACONITATE 2-METHYLTRANSFERASE-RELATED"/>
    <property type="match status" value="1"/>
</dbReference>
<dbReference type="Gene3D" id="3.40.50.150">
    <property type="entry name" value="Vaccinia Virus protein VP39"/>
    <property type="match status" value="1"/>
</dbReference>
<sequence>MRNFSSYFEFNPCIICKSNDFKVLKKSKYNEDLNEDKLLQLYKSSSDEKLIDQMVCCKECNLVYLNPRVKSNIILNSYTNSDDPTFFEQNNLRIRTFKKQLNKIVRTLSITPNKNYILDIGCAGGAFPKAAHDLGFKVIGIEPNKWLVNEGIKKYNIDLKSGILSDFNFQKENFNIITLWDVIEHLTNPEEVLHSISHIIKNDGYLLINYPDVNSLACKLMRSKWPFYLNVHLFYFNRKTINKFLDNCGFKVISCEPFWQTLELGYILKRASAYFKIFKIAYFISKKIKLDKIPFKYNLGQTFIIAQKKAGHEKNLE</sequence>
<protein>
    <submittedName>
        <fullName evidence="1">Methyltransferase domain-containing protein</fullName>
    </submittedName>
</protein>
<dbReference type="AlphaFoldDB" id="A0A833N2B5"/>
<name>A0A833N2B5_9BACT</name>